<evidence type="ECO:0000256" key="10">
    <source>
        <dbReference type="SAM" id="MobiDB-lite"/>
    </source>
</evidence>
<gene>
    <name evidence="14" type="primary">LOC100375162</name>
</gene>
<feature type="compositionally biased region" description="Polar residues" evidence="10">
    <location>
        <begin position="1678"/>
        <end position="1691"/>
    </location>
</feature>
<dbReference type="InterPro" id="IPR050331">
    <property type="entry name" value="Zinc_finger"/>
</dbReference>
<dbReference type="PROSITE" id="PS50157">
    <property type="entry name" value="ZINC_FINGER_C2H2_2"/>
    <property type="match status" value="9"/>
</dbReference>
<dbReference type="SUPFAM" id="SSF57667">
    <property type="entry name" value="beta-beta-alpha zinc fingers"/>
    <property type="match status" value="4"/>
</dbReference>
<keyword evidence="6" id="KW-0805">Transcription regulation</keyword>
<feature type="region of interest" description="Disordered" evidence="10">
    <location>
        <begin position="2707"/>
        <end position="2744"/>
    </location>
</feature>
<dbReference type="InterPro" id="IPR036236">
    <property type="entry name" value="Znf_C2H2_sf"/>
</dbReference>
<feature type="domain" description="C2H2-type" evidence="11">
    <location>
        <begin position="2425"/>
        <end position="2448"/>
    </location>
</feature>
<feature type="compositionally biased region" description="Basic residues" evidence="10">
    <location>
        <begin position="2727"/>
        <end position="2744"/>
    </location>
</feature>
<evidence type="ECO:0000256" key="1">
    <source>
        <dbReference type="ARBA" id="ARBA00004123"/>
    </source>
</evidence>
<dbReference type="RefSeq" id="XP_002732088.1">
    <property type="nucleotide sequence ID" value="XM_002732042.2"/>
</dbReference>
<dbReference type="PROSITE" id="PS50280">
    <property type="entry name" value="SET"/>
    <property type="match status" value="1"/>
</dbReference>
<dbReference type="InterPro" id="IPR013087">
    <property type="entry name" value="Znf_C2H2_type"/>
</dbReference>
<dbReference type="Proteomes" id="UP000694865">
    <property type="component" value="Unplaced"/>
</dbReference>
<evidence type="ECO:0000256" key="8">
    <source>
        <dbReference type="ARBA" id="ARBA00023242"/>
    </source>
</evidence>
<proteinExistence type="predicted"/>
<dbReference type="PANTHER" id="PTHR16515">
    <property type="entry name" value="PR DOMAIN ZINC FINGER PROTEIN"/>
    <property type="match status" value="1"/>
</dbReference>
<evidence type="ECO:0000259" key="12">
    <source>
        <dbReference type="PROSITE" id="PS50280"/>
    </source>
</evidence>
<dbReference type="SMART" id="SM00317">
    <property type="entry name" value="SET"/>
    <property type="match status" value="1"/>
</dbReference>
<feature type="region of interest" description="Disordered" evidence="10">
    <location>
        <begin position="1664"/>
        <end position="1723"/>
    </location>
</feature>
<feature type="region of interest" description="Disordered" evidence="10">
    <location>
        <begin position="1834"/>
        <end position="1864"/>
    </location>
</feature>
<evidence type="ECO:0000256" key="4">
    <source>
        <dbReference type="ARBA" id="ARBA00022771"/>
    </source>
</evidence>
<evidence type="ECO:0000256" key="6">
    <source>
        <dbReference type="ARBA" id="ARBA00023015"/>
    </source>
</evidence>
<comment type="subcellular location">
    <subcellularLocation>
        <location evidence="1">Nucleus</location>
    </subcellularLocation>
</comment>
<dbReference type="CDD" id="cd19188">
    <property type="entry name" value="PR-SET_PRDM2"/>
    <property type="match status" value="1"/>
</dbReference>
<feature type="domain" description="SET" evidence="12">
    <location>
        <begin position="11"/>
        <end position="126"/>
    </location>
</feature>
<dbReference type="SMART" id="SM00355">
    <property type="entry name" value="ZnF_C2H2"/>
    <property type="match status" value="11"/>
</dbReference>
<protein>
    <submittedName>
        <fullName evidence="14">Uncharacterized protein LOC100375162</fullName>
    </submittedName>
</protein>
<evidence type="ECO:0000256" key="2">
    <source>
        <dbReference type="ARBA" id="ARBA00022723"/>
    </source>
</evidence>
<evidence type="ECO:0000256" key="3">
    <source>
        <dbReference type="ARBA" id="ARBA00022737"/>
    </source>
</evidence>
<evidence type="ECO:0000313" key="13">
    <source>
        <dbReference type="Proteomes" id="UP000694865"/>
    </source>
</evidence>
<feature type="domain" description="C2H2-type" evidence="11">
    <location>
        <begin position="1335"/>
        <end position="1362"/>
    </location>
</feature>
<name>A0ABM0GKT0_SACKO</name>
<feature type="domain" description="C2H2-type" evidence="11">
    <location>
        <begin position="2396"/>
        <end position="2424"/>
    </location>
</feature>
<keyword evidence="8" id="KW-0539">Nucleus</keyword>
<dbReference type="SUPFAM" id="SSF82199">
    <property type="entry name" value="SET domain"/>
    <property type="match status" value="1"/>
</dbReference>
<dbReference type="Gene3D" id="2.170.270.10">
    <property type="entry name" value="SET domain"/>
    <property type="match status" value="1"/>
</dbReference>
<keyword evidence="5" id="KW-0862">Zinc</keyword>
<organism evidence="13 14">
    <name type="scientific">Saccoglossus kowalevskii</name>
    <name type="common">Acorn worm</name>
    <dbReference type="NCBI Taxonomy" id="10224"/>
    <lineage>
        <taxon>Eukaryota</taxon>
        <taxon>Metazoa</taxon>
        <taxon>Hemichordata</taxon>
        <taxon>Enteropneusta</taxon>
        <taxon>Harrimaniidae</taxon>
        <taxon>Saccoglossus</taxon>
    </lineage>
</organism>
<feature type="compositionally biased region" description="Basic and acidic residues" evidence="10">
    <location>
        <begin position="630"/>
        <end position="642"/>
    </location>
</feature>
<feature type="region of interest" description="Disordered" evidence="10">
    <location>
        <begin position="415"/>
        <end position="443"/>
    </location>
</feature>
<reference evidence="14" key="1">
    <citation type="submission" date="2025-08" db="UniProtKB">
        <authorList>
            <consortium name="RefSeq"/>
        </authorList>
    </citation>
    <scope>IDENTIFICATION</scope>
    <source>
        <tissue evidence="14">Testes</tissue>
    </source>
</reference>
<keyword evidence="7" id="KW-0804">Transcription</keyword>
<feature type="domain" description="C2H2-type" evidence="11">
    <location>
        <begin position="2652"/>
        <end position="2680"/>
    </location>
</feature>
<keyword evidence="2" id="KW-0479">Metal-binding</keyword>
<dbReference type="GeneID" id="100375162"/>
<feature type="domain" description="C2H2-type" evidence="11">
    <location>
        <begin position="1391"/>
        <end position="1418"/>
    </location>
</feature>
<sequence>MEVVPPHMTIPAVCLFKPSSVEENKVGVWAKETIEAESEFGPYEGEKKKLSDNCDPYYSWEIKGPKGRRLFCIDATDIKKCNWLRYIKCARYYEEQNMMAVQRDKQIYYKTIKDVNPNEELLCWYNIPAENAEWEDESNLNGSEKSPVAVTETIAHKVPKKRGRPPKRKRSFIAKSSITVKTDELGGTGESKASMNIGYNDLGMEADNKEEHYAVEGTNTPLANSLCTIENSSVTQSARGINMKVNKKTAPHRKWKRARGSIVRRTRSRSASLEEWFDEERLDLLQKKRRSLNNIRLMKKKKQMQKQLENKDILKDDFEKGLKNHESLADGQRFEKEDDHSSLYSGMTEENWEMTDEEISADVGVQLWEKCSNGGEAEYTSGSDGGKEAVAPWDLSVLTFPLQDKEQQVDESAAATVRKTSDSIEDCGPDDGRIIAKDLPPSTANFPLTAKETTMQLNSNIENESTGASNENVRQVVEDKLLLNSVLTDGLKNPKFLAGDEDMQVESVKQSIDNGATETVDCRVKQKVNSTLASVDTHFEIVKGNTEMTAKNKVTETVCCQNGDVMDSTLAVGTETIAARELTHEVEEQSNQNDDTKIAGVRPLIMDNHASLVVAEHNGTEEMMEENLEEQSHQPDDAKAAGHNDVSPLIDDEQKLNLRLVHAERNGNIETVEMIAEKVGHCTRTDDAKTGDNDGATPLVSNERAVVNADMVLGDAKSTGDLLIEKSHKQKIPNHGMMNVGELDARKLACGEPEPAAMDINTDVLACDEHTMVAEKSDTILEPTSVLNIHVADNIAQDVASSVGPVVNLEFEKKHAHEAVQSDGNVKDTVEKKVAAAAAGRERFCDEEEDFSVNKDPCVNAIYGDDKVETDGLPDLDRSFQTDDSDAHVAEDLRMPVLERVAASFNIQLPSRQTMADTCRTKKMNSVDAIKSGATNAIQFYSNNDIDNAVNLNNNITSEMHASAHVPHCDRGVGQTFIEDSLLDGKYTAKLMKRSEEAECTVVDGKHIKALEGVNLLNKQIRDATPNADTVNHEQFIDVVPCEAVPTMCDAVDLACVNDVENMGVTEGAVNLKITDINTSCINDMHEATGVNETATIFENIEPSVLGNEEVENSPNCDTDETLFFITNKKQDIQKNIISEDIANTCNSGKKTEVIFKKGWFGRQHIPKVYMPLQLDENGKPIMYTDFRGFNIQEKWINQKVRGKRRKAYYKCQLCPIAVEFQPSLKRHYFKYHIEDKYKTIAPVSKPVKIVHQREKIRTRGTVKERTTSVVDQDIVDGDKEDIPIQPECELEPIAGKRKLRSAIDQEDETEDIDMVFNEEEVDNAEEVGDHKPLYPCKICGLLLKSHRHLADHMSIHPNEETINCPECPRQFLCKQGLERHILTHTGEKPHSCTYCGKRFSASTSCRRHEKLHSGFRPHRCEECKITFIYDTDLQRHILSTHEQNGLMEKPVIPNENKCVPDVIEIPSKAPGEDHECPLCGKIFSKSSSLKCHASHVHKNYRLLVKATKDVVEDNDAYSTQEYRTDDFQDSAAESVVHHSFDGNEVLEEDIDVNTSTDTPITSQGSVSQIKISNVQHVESLEDDMYASQILHVDNPQPMADTSLIVPNFPVAVQSVMQEPTTMVHSQFQLPSVMNQNDQFCALNTVESEDDLILQPYAQSDFSVNPGSDAGYSDHIASPSSNENSLINGEQPTPADQIVKPNSIKIRNPPSVATRPPFQGSRGPIDFNPAMLKRNQKQQSLLKIPVSCAEQVEFSHPTTPISDNTQKPLRPPSIQVTSLQRFQTATALKQRFTEAQIGTLRRTMTSKSASVPPTPLLVNRIAPQLTMHQPTVSALRTPQTNSTTPFAHQSGTTKVSPQSVHRTPSLPQDVAQSLHPVQQAGNLNMPSHSISGYVQTSSRNYANVTNVKQPFEAKPANEKYVTLENAANNMPDIQSDIRNIQHLVNSVPTLPRTVPTTQWQYIENAQDVTCRPKESQLTSKQQFVANTPTNQPVSNQYIRNFQQIMSGLQQRQSMPHHTPTQSQINSAPQKHTEMPAGQHYTKIVFTNSTQAPIIQQHAYTENLQEPNIVRFTQPYVGTVNIPSSRYELSVQQQNLLERDLQQPVMRMPFTPQAPQFIANSPVGLTVRQKLQARASNKQPGAKLAAAIQNIRAHNPQLSRPALSNGQQSNAPLQPSVPTYKIAPVLTSKNLDSLPTITGSDLFVPPGLPPAPMMHVPQPSGANLTSALQNVVVPKPQVKRPASEMDDDGAIDLTIKRVKLESLTLGKVNLPHEHLVIDSDAPLDLTKNHGVDAKFNNELLNEPVDYSVEVDSSTVFKSVFSPAPSTVKEQSHSLTTTTVHDLSLPNVESSTKKSVPYHKVQPLQGSILTACNVCRIVFSSVNALRQHVVVHADEWKYKCEYCIQLFQTTSDLAMHRYKQHRTEKSYLCSACQKEFLQFSKLERHQAVMHPDTSCAYMELGLDTIRRQNLTDPSMVPVTTAIVTGEVETSKKTSDLLAPCPVPISDDTFTNTCTKCGIIFDDITIFHKHILLCAVKIDTQATNAAPEKKRRLRGSWGQKVKIQELVKKRGLTVADKLKIKALKHNSVQSNLKYADSNTTKCQGCARQFVDLVHLRKHMKMCPNRDREKMASCQRTLDKMMFGYDEHGKQLIQQHKCPHCLRQFTYIESLRKHIDVCNFKNNPHVTVNSHMKVDELHEKLDPSRKAYKQPVVVGGQPDNSGQHSLGEKPMRRKKGSKRRRRMGLSVHKRALFLRKKRLAEQSAQGH</sequence>
<evidence type="ECO:0000256" key="5">
    <source>
        <dbReference type="ARBA" id="ARBA00022833"/>
    </source>
</evidence>
<feature type="domain" description="C2H2-type" evidence="11">
    <location>
        <begin position="1363"/>
        <end position="1390"/>
    </location>
</feature>
<dbReference type="Gene3D" id="3.30.160.60">
    <property type="entry name" value="Classic Zinc Finger"/>
    <property type="match status" value="4"/>
</dbReference>
<evidence type="ECO:0000313" key="14">
    <source>
        <dbReference type="RefSeq" id="XP_002732088.1"/>
    </source>
</evidence>
<evidence type="ECO:0000256" key="7">
    <source>
        <dbReference type="ARBA" id="ARBA00023163"/>
    </source>
</evidence>
<keyword evidence="3" id="KW-0677">Repeat</keyword>
<evidence type="ECO:0000259" key="11">
    <source>
        <dbReference type="PROSITE" id="PS50157"/>
    </source>
</evidence>
<accession>A0ABM0GKT0</accession>
<dbReference type="PANTHER" id="PTHR16515:SF66">
    <property type="entry name" value="C2H2-TYPE DOMAIN-CONTAINING PROTEIN"/>
    <property type="match status" value="1"/>
</dbReference>
<keyword evidence="13" id="KW-1185">Reference proteome</keyword>
<dbReference type="InterPro" id="IPR044414">
    <property type="entry name" value="PRDM2_PR-SET"/>
</dbReference>
<feature type="domain" description="C2H2-type" evidence="11">
    <location>
        <begin position="2368"/>
        <end position="2395"/>
    </location>
</feature>
<dbReference type="InterPro" id="IPR001214">
    <property type="entry name" value="SET_dom"/>
</dbReference>
<feature type="domain" description="C2H2-type" evidence="11">
    <location>
        <begin position="1475"/>
        <end position="1503"/>
    </location>
</feature>
<keyword evidence="4 9" id="KW-0863">Zinc-finger</keyword>
<feature type="region of interest" description="Disordered" evidence="10">
    <location>
        <begin position="624"/>
        <end position="645"/>
    </location>
</feature>
<dbReference type="InterPro" id="IPR046341">
    <property type="entry name" value="SET_dom_sf"/>
</dbReference>
<evidence type="ECO:0000256" key="9">
    <source>
        <dbReference type="PROSITE-ProRule" id="PRU00042"/>
    </source>
</evidence>
<feature type="domain" description="C2H2-type" evidence="11">
    <location>
        <begin position="1419"/>
        <end position="1442"/>
    </location>
</feature>
<dbReference type="PROSITE" id="PS00028">
    <property type="entry name" value="ZINC_FINGER_C2H2_1"/>
    <property type="match status" value="9"/>
</dbReference>
<dbReference type="Pfam" id="PF21549">
    <property type="entry name" value="PRDM2_PR"/>
    <property type="match status" value="1"/>
</dbReference>